<proteinExistence type="predicted"/>
<keyword evidence="3" id="KW-1185">Reference proteome</keyword>
<dbReference type="RefSeq" id="WP_326298493.1">
    <property type="nucleotide sequence ID" value="NZ_JAYLLH010000025.1"/>
</dbReference>
<feature type="transmembrane region" description="Helical" evidence="1">
    <location>
        <begin position="445"/>
        <end position="466"/>
    </location>
</feature>
<comment type="caution">
    <text evidence="2">The sequence shown here is derived from an EMBL/GenBank/DDBJ whole genome shotgun (WGS) entry which is preliminary data.</text>
</comment>
<dbReference type="EMBL" id="JAYLLH010000025">
    <property type="protein sequence ID" value="MEC3862602.1"/>
    <property type="molecule type" value="Genomic_DNA"/>
</dbReference>
<evidence type="ECO:0000313" key="3">
    <source>
        <dbReference type="Proteomes" id="UP001348149"/>
    </source>
</evidence>
<feature type="transmembrane region" description="Helical" evidence="1">
    <location>
        <begin position="277"/>
        <end position="297"/>
    </location>
</feature>
<feature type="transmembrane region" description="Helical" evidence="1">
    <location>
        <begin position="210"/>
        <end position="232"/>
    </location>
</feature>
<protein>
    <submittedName>
        <fullName evidence="2">Uncharacterized protein</fullName>
    </submittedName>
</protein>
<evidence type="ECO:0000256" key="1">
    <source>
        <dbReference type="SAM" id="Phobius"/>
    </source>
</evidence>
<feature type="transmembrane region" description="Helical" evidence="1">
    <location>
        <begin position="329"/>
        <end position="351"/>
    </location>
</feature>
<accession>A0ABU6HKG0</accession>
<feature type="transmembrane region" description="Helical" evidence="1">
    <location>
        <begin position="357"/>
        <end position="375"/>
    </location>
</feature>
<reference evidence="2 3" key="1">
    <citation type="submission" date="2024-01" db="EMBL/GenBank/DDBJ databases">
        <title>Mesobacterium rodlantinim sp. nov., isolated from shallow sea hydrothermal systems off Kueishantao Island.</title>
        <authorList>
            <person name="Su Z."/>
            <person name="Tang K."/>
        </authorList>
    </citation>
    <scope>NUCLEOTIDE SEQUENCE [LARGE SCALE GENOMIC DNA]</scope>
    <source>
        <strain evidence="2 3">TK19101</strain>
    </source>
</reference>
<name>A0ABU6HKG0_9RHOB</name>
<gene>
    <name evidence="2" type="ORF">VK792_15025</name>
</gene>
<feature type="transmembrane region" description="Helical" evidence="1">
    <location>
        <begin position="406"/>
        <end position="433"/>
    </location>
</feature>
<feature type="transmembrane region" description="Helical" evidence="1">
    <location>
        <begin position="253"/>
        <end position="271"/>
    </location>
</feature>
<dbReference type="Proteomes" id="UP001348149">
    <property type="component" value="Unassembled WGS sequence"/>
</dbReference>
<evidence type="ECO:0000313" key="2">
    <source>
        <dbReference type="EMBL" id="MEC3862602.1"/>
    </source>
</evidence>
<organism evidence="2 3">
    <name type="scientific">Mesobacterium hydrothermale</name>
    <dbReference type="NCBI Taxonomy" id="3111907"/>
    <lineage>
        <taxon>Bacteria</taxon>
        <taxon>Pseudomonadati</taxon>
        <taxon>Pseudomonadota</taxon>
        <taxon>Alphaproteobacteria</taxon>
        <taxon>Rhodobacterales</taxon>
        <taxon>Roseobacteraceae</taxon>
        <taxon>Mesobacterium</taxon>
    </lineage>
</organism>
<feature type="transmembrane region" description="Helical" evidence="1">
    <location>
        <begin position="9"/>
        <end position="27"/>
    </location>
</feature>
<feature type="transmembrane region" description="Helical" evidence="1">
    <location>
        <begin position="58"/>
        <end position="76"/>
    </location>
</feature>
<feature type="transmembrane region" description="Helical" evidence="1">
    <location>
        <begin position="382"/>
        <end position="400"/>
    </location>
</feature>
<keyword evidence="1" id="KW-1133">Transmembrane helix</keyword>
<keyword evidence="1" id="KW-0812">Transmembrane</keyword>
<keyword evidence="1" id="KW-0472">Membrane</keyword>
<feature type="transmembrane region" description="Helical" evidence="1">
    <location>
        <begin position="181"/>
        <end position="204"/>
    </location>
</feature>
<sequence>MTTTPKRDLLSGLLLLILTGLAIMGQWGLGGDWVTYAKAGVTLALIVELCTWVKRTRLAFVGLALILTGMLLFTDADWGKTVVAGLSTAAFIAAFFTAITVLKSVAQGDASIQKAGAVLAAQKPGRRYLALTVGGQAFSLLLNYGSLQLLGTLAVASAKTEQDPEIRAIRTRRMLLAIDRALLSTLPWSPLSFAMAISTSLIVGATWSNVALPALVSGVILAATGWALDSILKPKLSGGRRAAPQTAPGGWEAMLPLGILLAVLLVGVVVLQTISGVRVIGVVMVLVPMMAVGWLLIQNAGHRPVQATAEKLGRYIFGEIQDFSGEMMLLMMAGYIGTVGGHVLGPALLSLGLDLGSVPPVLLLVSMVWVVPLLGQLGMNPILAVSLIAPLLPSAAAMGVPPAAVVLALTAGWTLCGATSPVAATVLLVGHFAEVSAWRVGLRWNGLYAIVCAVLLSIWVAAYALWV</sequence>
<feature type="transmembrane region" description="Helical" evidence="1">
    <location>
        <begin position="33"/>
        <end position="51"/>
    </location>
</feature>
<feature type="transmembrane region" description="Helical" evidence="1">
    <location>
        <begin position="82"/>
        <end position="102"/>
    </location>
</feature>